<name>A0A5A7N6D8_9PROT</name>
<proteinExistence type="predicted"/>
<dbReference type="EMBL" id="BKCN01000005">
    <property type="protein sequence ID" value="GER03658.1"/>
    <property type="molecule type" value="Genomic_DNA"/>
</dbReference>
<dbReference type="Pfam" id="PF12224">
    <property type="entry name" value="Amidoligase_2"/>
    <property type="match status" value="1"/>
</dbReference>
<accession>A0A5A7N6D8</accession>
<evidence type="ECO:0000313" key="2">
    <source>
        <dbReference type="EMBL" id="GER03658.1"/>
    </source>
</evidence>
<protein>
    <recommendedName>
        <fullName evidence="4">Amidoligase enzyme</fullName>
    </recommendedName>
</protein>
<gene>
    <name evidence="2" type="ORF">JCM17846_13400</name>
</gene>
<comment type="caution">
    <text evidence="2">The sequence shown here is derived from an EMBL/GenBank/DDBJ whole genome shotgun (WGS) entry which is preliminary data.</text>
</comment>
<dbReference type="AlphaFoldDB" id="A0A5A7N6D8"/>
<keyword evidence="3" id="KW-1185">Reference proteome</keyword>
<feature type="region of interest" description="Disordered" evidence="1">
    <location>
        <begin position="1"/>
        <end position="21"/>
    </location>
</feature>
<organism evidence="2 3">
    <name type="scientific">Iodidimonas nitroreducens</name>
    <dbReference type="NCBI Taxonomy" id="1236968"/>
    <lineage>
        <taxon>Bacteria</taxon>
        <taxon>Pseudomonadati</taxon>
        <taxon>Pseudomonadota</taxon>
        <taxon>Alphaproteobacteria</taxon>
        <taxon>Iodidimonadales</taxon>
        <taxon>Iodidimonadaceae</taxon>
        <taxon>Iodidimonas</taxon>
    </lineage>
</organism>
<dbReference type="InterPro" id="IPR022025">
    <property type="entry name" value="Amidoligase_2"/>
</dbReference>
<sequence length="341" mass="38900">MAEKPHHAEHADLPELGLPPQLYTESGEERRLGVEIEFGDLSIKTTGAIITSLYGGKIKIDDPYRLNVENTRLGDFLVELDAVYAHPQRPAPQLDQDGPSPEENPKKPEFLDLIAETIGDLSKSWVPMEIACPPVAIRSLPALETLVMALRDAGATGTGRQIYYAFGCQLNPELASLEIGHVLGQFKAWLLLEDWMREKAGQDLSRRLTAFANPFPRDYACHVLADRRPPQWDQFVEDYLRDNPTRNRDLDLLPLFAHIDEDYVKSLGDERIKARPTFHYRVPDSRVDEPGWCLTTLWNDWLRVENLAADRPMMEAMTRKFLAKSWSRSQWADEVSRWIAP</sequence>
<dbReference type="RefSeq" id="WP_052371095.1">
    <property type="nucleotide sequence ID" value="NZ_BKCN01000005.1"/>
</dbReference>
<reference evidence="2 3" key="1">
    <citation type="submission" date="2019-09" db="EMBL/GenBank/DDBJ databases">
        <title>NBRP : Genome information of microbial organism related human and environment.</title>
        <authorList>
            <person name="Hattori M."/>
            <person name="Oshima K."/>
            <person name="Inaba H."/>
            <person name="Suda W."/>
            <person name="Sakamoto M."/>
            <person name="Iino T."/>
            <person name="Kitahara M."/>
            <person name="Oshida Y."/>
            <person name="Iida T."/>
            <person name="Kudo T."/>
            <person name="Itoh T."/>
            <person name="Ohkuma M."/>
        </authorList>
    </citation>
    <scope>NUCLEOTIDE SEQUENCE [LARGE SCALE GENOMIC DNA]</scope>
    <source>
        <strain evidence="2 3">Q-1</strain>
    </source>
</reference>
<evidence type="ECO:0000313" key="3">
    <source>
        <dbReference type="Proteomes" id="UP000324996"/>
    </source>
</evidence>
<evidence type="ECO:0008006" key="4">
    <source>
        <dbReference type="Google" id="ProtNLM"/>
    </source>
</evidence>
<feature type="compositionally biased region" description="Basic and acidic residues" evidence="1">
    <location>
        <begin position="1"/>
        <end position="13"/>
    </location>
</feature>
<dbReference type="Proteomes" id="UP000324996">
    <property type="component" value="Unassembled WGS sequence"/>
</dbReference>
<evidence type="ECO:0000256" key="1">
    <source>
        <dbReference type="SAM" id="MobiDB-lite"/>
    </source>
</evidence>